<protein>
    <submittedName>
        <fullName evidence="1">Uncharacterized protein</fullName>
    </submittedName>
</protein>
<accession>X1H6C0</accession>
<feature type="non-terminal residue" evidence="1">
    <location>
        <position position="41"/>
    </location>
</feature>
<dbReference type="EMBL" id="BARU01031903">
    <property type="protein sequence ID" value="GAH64932.1"/>
    <property type="molecule type" value="Genomic_DNA"/>
</dbReference>
<reference evidence="1" key="1">
    <citation type="journal article" date="2014" name="Front. Microbiol.">
        <title>High frequency of phylogenetically diverse reductive dehalogenase-homologous genes in deep subseafloor sedimentary metagenomes.</title>
        <authorList>
            <person name="Kawai M."/>
            <person name="Futagami T."/>
            <person name="Toyoda A."/>
            <person name="Takaki Y."/>
            <person name="Nishi S."/>
            <person name="Hori S."/>
            <person name="Arai W."/>
            <person name="Tsubouchi T."/>
            <person name="Morono Y."/>
            <person name="Uchiyama I."/>
            <person name="Ito T."/>
            <person name="Fujiyama A."/>
            <person name="Inagaki F."/>
            <person name="Takami H."/>
        </authorList>
    </citation>
    <scope>NUCLEOTIDE SEQUENCE</scope>
    <source>
        <strain evidence="1">Expedition CK06-06</strain>
    </source>
</reference>
<proteinExistence type="predicted"/>
<organism evidence="1">
    <name type="scientific">marine sediment metagenome</name>
    <dbReference type="NCBI Taxonomy" id="412755"/>
    <lineage>
        <taxon>unclassified sequences</taxon>
        <taxon>metagenomes</taxon>
        <taxon>ecological metagenomes</taxon>
    </lineage>
</organism>
<evidence type="ECO:0000313" key="1">
    <source>
        <dbReference type="EMBL" id="GAH64932.1"/>
    </source>
</evidence>
<gene>
    <name evidence="1" type="ORF">S03H2_50396</name>
</gene>
<sequence>MLKLLLDIREGRDLLVGSGPILIIEAKNTLKYSTICEKFTA</sequence>
<comment type="caution">
    <text evidence="1">The sequence shown here is derived from an EMBL/GenBank/DDBJ whole genome shotgun (WGS) entry which is preliminary data.</text>
</comment>
<name>X1H6C0_9ZZZZ</name>
<dbReference type="AlphaFoldDB" id="X1H6C0"/>